<organism evidence="1 4">
    <name type="scientific">Salmonella enterica I</name>
    <dbReference type="NCBI Taxonomy" id="59201"/>
    <lineage>
        <taxon>Bacteria</taxon>
        <taxon>Pseudomonadati</taxon>
        <taxon>Pseudomonadota</taxon>
        <taxon>Gammaproteobacteria</taxon>
        <taxon>Enterobacterales</taxon>
        <taxon>Enterobacteriaceae</taxon>
        <taxon>Salmonella</taxon>
    </lineage>
</organism>
<protein>
    <submittedName>
        <fullName evidence="1">Uncharacterized protein</fullName>
    </submittedName>
</protein>
<evidence type="ECO:0000313" key="3">
    <source>
        <dbReference type="Proteomes" id="UP000244131"/>
    </source>
</evidence>
<evidence type="ECO:0000313" key="4">
    <source>
        <dbReference type="Proteomes" id="UP000244190"/>
    </source>
</evidence>
<dbReference type="Proteomes" id="UP000244190">
    <property type="component" value="Unassembled WGS sequence"/>
</dbReference>
<reference evidence="3 4" key="1">
    <citation type="submission" date="2018-04" db="EMBL/GenBank/DDBJ databases">
        <title>Whole genome sequencing of Salmonella enterica.</title>
        <authorList>
            <person name="Bell R."/>
        </authorList>
    </citation>
    <scope>NUCLEOTIDE SEQUENCE [LARGE SCALE GENOMIC DNA]</scope>
    <source>
        <strain evidence="2 3">CFSAN058493</strain>
        <strain evidence="1 4">CFSAN058507</strain>
    </source>
</reference>
<accession>A0A7Z1PNC2</accession>
<comment type="caution">
    <text evidence="1">The sequence shown here is derived from an EMBL/GenBank/DDBJ whole genome shotgun (WGS) entry which is preliminary data.</text>
</comment>
<evidence type="ECO:0000313" key="2">
    <source>
        <dbReference type="EMBL" id="PTU43909.1"/>
    </source>
</evidence>
<dbReference type="Proteomes" id="UP000244131">
    <property type="component" value="Unassembled WGS sequence"/>
</dbReference>
<dbReference type="RefSeq" id="WP_154713503.1">
    <property type="nucleotide sequence ID" value="NZ_QAQO01000001.1"/>
</dbReference>
<dbReference type="EMBL" id="QAQO01000001">
    <property type="protein sequence ID" value="PTU38784.1"/>
    <property type="molecule type" value="Genomic_DNA"/>
</dbReference>
<evidence type="ECO:0000313" key="1">
    <source>
        <dbReference type="EMBL" id="PTU38784.1"/>
    </source>
</evidence>
<dbReference type="EMBL" id="QARA01000001">
    <property type="protein sequence ID" value="PTU43909.1"/>
    <property type="molecule type" value="Genomic_DNA"/>
</dbReference>
<dbReference type="AlphaFoldDB" id="A0A7Z1PNC2"/>
<gene>
    <name evidence="2" type="ORF">DAY03_01745</name>
    <name evidence="1" type="ORF">DBZ43_01455</name>
</gene>
<proteinExistence type="predicted"/>
<sequence length="185" mass="21575">MVSKRFYVIRVCVPDFYFPFLPSIRKQFILENLCEKGFVSVYVVSDKCRKEKPILYYNYKSALEKCKYNNLNKKTVDIPDKYKTPQRISISIISNEKVTGKSSEEAQINYSELNNLYLEDFSINTESYNPNDTDPVDLNLEKNLLNDILQSTFKHRKSIIVDIESLIITSFLTKKENLKSKSNPS</sequence>
<name>A0A7Z1PNC2_SALET</name>